<gene>
    <name evidence="6" type="ORF">PNK_2276</name>
</gene>
<dbReference type="CDD" id="cd03255">
    <property type="entry name" value="ABC_MJ0796_LolCDE_FtsE"/>
    <property type="match status" value="1"/>
</dbReference>
<dbReference type="InterPro" id="IPR003593">
    <property type="entry name" value="AAA+_ATPase"/>
</dbReference>
<dbReference type="RefSeq" id="WP_032124561.1">
    <property type="nucleotide sequence ID" value="NZ_LN879502.1"/>
</dbReference>
<dbReference type="Proteomes" id="UP000069902">
    <property type="component" value="Chromosome cPNK"/>
</dbReference>
<evidence type="ECO:0000256" key="3">
    <source>
        <dbReference type="ARBA" id="ARBA00022840"/>
    </source>
</evidence>
<dbReference type="InterPro" id="IPR027417">
    <property type="entry name" value="P-loop_NTPase"/>
</dbReference>
<dbReference type="SUPFAM" id="SSF52540">
    <property type="entry name" value="P-loop containing nucleoside triphosphate hydrolases"/>
    <property type="match status" value="1"/>
</dbReference>
<dbReference type="PANTHER" id="PTHR24220">
    <property type="entry name" value="IMPORT ATP-BINDING PROTEIN"/>
    <property type="match status" value="1"/>
</dbReference>
<name>A0A0U5JGZ3_9BACT</name>
<reference evidence="7" key="1">
    <citation type="submission" date="2015-09" db="EMBL/GenBank/DDBJ databases">
        <authorList>
            <person name="Bertelli C."/>
        </authorList>
    </citation>
    <scope>NUCLEOTIDE SEQUENCE [LARGE SCALE GENOMIC DNA]</scope>
    <source>
        <strain evidence="7">KNic</strain>
    </source>
</reference>
<dbReference type="PANTHER" id="PTHR24220:SF86">
    <property type="entry name" value="ABC TRANSPORTER ABCH.1"/>
    <property type="match status" value="1"/>
</dbReference>
<keyword evidence="2" id="KW-0547">Nucleotide-binding</keyword>
<proteinExistence type="inferred from homology"/>
<protein>
    <recommendedName>
        <fullName evidence="5">ABC transporter domain-containing protein</fullName>
    </recommendedName>
</protein>
<dbReference type="PATRIC" id="fig|389348.3.peg.2557"/>
<dbReference type="FunFam" id="3.40.50.300:FF:000032">
    <property type="entry name" value="Export ABC transporter ATP-binding protein"/>
    <property type="match status" value="1"/>
</dbReference>
<keyword evidence="7" id="KW-1185">Reference proteome</keyword>
<dbReference type="InterPro" id="IPR017911">
    <property type="entry name" value="MacB-like_ATP-bd"/>
</dbReference>
<sequence>MKKALVKVENLSKSYQMGHGLVQALQEVNLTVFQGESLAIMGPSGSGKSTLLHLLGCLDKPTLGHYWLDGQDVSKLSDQELALIRASKIGFVFQSFNLIPQLNVYENVEIPFLYQQTFLDAEIVKKRILESIDRVGLSHRRYHVPSQLSGGETQRVAIARALAINPLIILADEPTGNLDTETGRTILNLFRNLNEQGVTLVTITHDELVGAHCPRLIRMRDGKVIADQLN</sequence>
<dbReference type="InterPro" id="IPR015854">
    <property type="entry name" value="ABC_transpr_LolD-like"/>
</dbReference>
<dbReference type="Pfam" id="PF00005">
    <property type="entry name" value="ABC_tran"/>
    <property type="match status" value="1"/>
</dbReference>
<feature type="domain" description="ABC transporter" evidence="5">
    <location>
        <begin position="6"/>
        <end position="229"/>
    </location>
</feature>
<dbReference type="SMART" id="SM00382">
    <property type="entry name" value="AAA"/>
    <property type="match status" value="1"/>
</dbReference>
<evidence type="ECO:0000259" key="5">
    <source>
        <dbReference type="PROSITE" id="PS50893"/>
    </source>
</evidence>
<dbReference type="EMBL" id="LN879502">
    <property type="protein sequence ID" value="CUI17874.1"/>
    <property type="molecule type" value="Genomic_DNA"/>
</dbReference>
<dbReference type="KEGG" id="pnl:PNK_2276"/>
<dbReference type="STRING" id="389348.PNK_2276"/>
<comment type="similarity">
    <text evidence="4">Belongs to the ABC transporter superfamily. Macrolide exporter (TC 3.A.1.122) family.</text>
</comment>
<dbReference type="InParanoid" id="A0A0U5JGZ3"/>
<dbReference type="GO" id="GO:0098796">
    <property type="term" value="C:membrane protein complex"/>
    <property type="evidence" value="ECO:0007669"/>
    <property type="project" value="UniProtKB-ARBA"/>
</dbReference>
<dbReference type="GO" id="GO:0005524">
    <property type="term" value="F:ATP binding"/>
    <property type="evidence" value="ECO:0007669"/>
    <property type="project" value="UniProtKB-KW"/>
</dbReference>
<evidence type="ECO:0000256" key="1">
    <source>
        <dbReference type="ARBA" id="ARBA00022448"/>
    </source>
</evidence>
<dbReference type="PROSITE" id="PS50893">
    <property type="entry name" value="ABC_TRANSPORTER_2"/>
    <property type="match status" value="1"/>
</dbReference>
<dbReference type="Gene3D" id="3.40.50.300">
    <property type="entry name" value="P-loop containing nucleotide triphosphate hydrolases"/>
    <property type="match status" value="1"/>
</dbReference>
<accession>A0A0U5JGZ3</accession>
<evidence type="ECO:0000256" key="2">
    <source>
        <dbReference type="ARBA" id="ARBA00022741"/>
    </source>
</evidence>
<evidence type="ECO:0000313" key="6">
    <source>
        <dbReference type="EMBL" id="CUI17874.1"/>
    </source>
</evidence>
<evidence type="ECO:0000313" key="7">
    <source>
        <dbReference type="Proteomes" id="UP000069902"/>
    </source>
</evidence>
<dbReference type="AlphaFoldDB" id="A0A0U5JGZ3"/>
<dbReference type="GO" id="GO:0016887">
    <property type="term" value="F:ATP hydrolysis activity"/>
    <property type="evidence" value="ECO:0007669"/>
    <property type="project" value="InterPro"/>
</dbReference>
<dbReference type="GO" id="GO:0022857">
    <property type="term" value="F:transmembrane transporter activity"/>
    <property type="evidence" value="ECO:0007669"/>
    <property type="project" value="TreeGrafter"/>
</dbReference>
<dbReference type="GO" id="GO:0005886">
    <property type="term" value="C:plasma membrane"/>
    <property type="evidence" value="ECO:0007669"/>
    <property type="project" value="TreeGrafter"/>
</dbReference>
<keyword evidence="3" id="KW-0067">ATP-binding</keyword>
<evidence type="ECO:0000256" key="4">
    <source>
        <dbReference type="ARBA" id="ARBA00038388"/>
    </source>
</evidence>
<dbReference type="FunCoup" id="A0A0U5JGZ3">
    <property type="interactions" value="252"/>
</dbReference>
<keyword evidence="1" id="KW-0813">Transport</keyword>
<organism evidence="6 7">
    <name type="scientific">Candidatus Protochlamydia naegleriophila</name>
    <dbReference type="NCBI Taxonomy" id="389348"/>
    <lineage>
        <taxon>Bacteria</taxon>
        <taxon>Pseudomonadati</taxon>
        <taxon>Chlamydiota</taxon>
        <taxon>Chlamydiia</taxon>
        <taxon>Parachlamydiales</taxon>
        <taxon>Parachlamydiaceae</taxon>
        <taxon>Candidatus Protochlamydia</taxon>
    </lineage>
</organism>
<dbReference type="InterPro" id="IPR003439">
    <property type="entry name" value="ABC_transporter-like_ATP-bd"/>
</dbReference>